<evidence type="ECO:0000313" key="4">
    <source>
        <dbReference type="EMBL" id="JAT20111.1"/>
    </source>
</evidence>
<feature type="region of interest" description="Disordered" evidence="1">
    <location>
        <begin position="420"/>
        <end position="538"/>
    </location>
</feature>
<feature type="signal peptide" evidence="2">
    <location>
        <begin position="1"/>
        <end position="32"/>
    </location>
</feature>
<dbReference type="InterPro" id="IPR038875">
    <property type="entry name" value="PLA2_conodipine-like"/>
</dbReference>
<feature type="non-terminal residue" evidence="3">
    <location>
        <position position="1"/>
    </location>
</feature>
<feature type="compositionally biased region" description="Basic and acidic residues" evidence="1">
    <location>
        <begin position="523"/>
        <end position="538"/>
    </location>
</feature>
<dbReference type="EMBL" id="GEBQ01027418">
    <property type="protein sequence ID" value="JAT12559.1"/>
    <property type="molecule type" value="Transcribed_RNA"/>
</dbReference>
<gene>
    <name evidence="4" type="ORF">g.48709</name>
    <name evidence="3" type="ORF">g.48711</name>
</gene>
<proteinExistence type="predicted"/>
<feature type="region of interest" description="Disordered" evidence="1">
    <location>
        <begin position="146"/>
        <end position="166"/>
    </location>
</feature>
<evidence type="ECO:0000256" key="2">
    <source>
        <dbReference type="SAM" id="SignalP"/>
    </source>
</evidence>
<feature type="compositionally biased region" description="Polar residues" evidence="1">
    <location>
        <begin position="493"/>
        <end position="506"/>
    </location>
</feature>
<feature type="chain" id="PRO_5008586710" evidence="2">
    <location>
        <begin position="33"/>
        <end position="847"/>
    </location>
</feature>
<sequence>NLSSSSLLSNLELCEMAWLWAVAALWLGVCHGEQVADSDSLRGALDGINRRLRDMDPTLYYLENLYPRGMYPRHGDGDGQPEDIGYGYQKSLAPKTAGVFEAIPAPEDELGSQSPGVENYQLTGQDLEELLLDYIQKSKDSMDEIMSRRHQNDNKNSDSKRSVFRERDINDLPEVLQNLYFDKENSEQYYENGEHPHAVPSSFRERVSSKLYSRNNPARNAQSLVKSFGGLNRDTENFPDNDDDPDEYLSMLNSVWEKYQDSNPEHFDPEDLSETDVEEILDYLNHKEEKKRQHGGTYDTGYDFFNSPLAWVKRDRQRLTDNPNPPSDQFLHALKFLNSHTDTLESMREEDIPDEERDADVAKLLLEEQQALKNTNHHKKRFWRGNTYNEHFHNVAKRYPIAKRSSSYYTSPAVLYHKASNNDNFSSRKKKNVKSHPTDGSTDPKVARELNDIFSSSESTKEKAKETPNSTEKSHFKPSENPSDSNNRSNSDTLSVFNSSKTSSAEVKSDHIHSTHMHRKRSGQKEETSIDSQHKPLEMSKKSVDWSDYFGIDKRRKKSASKPANDEWLLDQYLKAYSISARAIKDPSENRENNANFEIDKKSSDDMDAKLRAMEDMIVDQALKYTGAHEGMTDTEEVQAVKDRVIAQLAAAYSLEKMRKALSEFKSSMAAQKASAPLHSTTHAPTDVPEQKDKRVAVKKEKAGSPPDGKLEKKEESENGISVIHSSGLSHSAARHQDESCPVMDDIVQRCKEIANMAGDSSEALSPLCYLHQVCYLCSAEIETSDSACDVRFLTKANSLCGDSPRCRYMVRRTLAAMHSLRGDPSPLGCDWRKYTCLGHYLLVNMR</sequence>
<dbReference type="EMBL" id="GEBQ01019866">
    <property type="protein sequence ID" value="JAT20111.1"/>
    <property type="molecule type" value="Transcribed_RNA"/>
</dbReference>
<reference evidence="3" key="1">
    <citation type="submission" date="2015-11" db="EMBL/GenBank/DDBJ databases">
        <title>De novo transcriptome assembly of four potential Pierce s Disease insect vectors from Arizona vineyards.</title>
        <authorList>
            <person name="Tassone E.E."/>
        </authorList>
    </citation>
    <scope>NUCLEOTIDE SEQUENCE</scope>
</reference>
<protein>
    <submittedName>
        <fullName evidence="3">Uncharacterized protein</fullName>
    </submittedName>
</protein>
<feature type="compositionally biased region" description="Low complexity" evidence="1">
    <location>
        <begin position="479"/>
        <end position="492"/>
    </location>
</feature>
<feature type="compositionally biased region" description="Basic and acidic residues" evidence="1">
    <location>
        <begin position="689"/>
        <end position="717"/>
    </location>
</feature>
<accession>A0A1B6KM78</accession>
<feature type="region of interest" description="Disordered" evidence="1">
    <location>
        <begin position="673"/>
        <end position="719"/>
    </location>
</feature>
<dbReference type="PANTHER" id="PTHR37687">
    <property type="entry name" value="AGAP006772-PA"/>
    <property type="match status" value="1"/>
</dbReference>
<keyword evidence="2" id="KW-0732">Signal</keyword>
<evidence type="ECO:0000256" key="1">
    <source>
        <dbReference type="SAM" id="MobiDB-lite"/>
    </source>
</evidence>
<feature type="compositionally biased region" description="Basic and acidic residues" evidence="1">
    <location>
        <begin position="459"/>
        <end position="478"/>
    </location>
</feature>
<dbReference type="AlphaFoldDB" id="A0A1B6KM78"/>
<organism evidence="3">
    <name type="scientific">Graphocephala atropunctata</name>
    <dbReference type="NCBI Taxonomy" id="36148"/>
    <lineage>
        <taxon>Eukaryota</taxon>
        <taxon>Metazoa</taxon>
        <taxon>Ecdysozoa</taxon>
        <taxon>Arthropoda</taxon>
        <taxon>Hexapoda</taxon>
        <taxon>Insecta</taxon>
        <taxon>Pterygota</taxon>
        <taxon>Neoptera</taxon>
        <taxon>Paraneoptera</taxon>
        <taxon>Hemiptera</taxon>
        <taxon>Auchenorrhyncha</taxon>
        <taxon>Membracoidea</taxon>
        <taxon>Cicadellidae</taxon>
        <taxon>Cicadellinae</taxon>
        <taxon>Cicadellini</taxon>
        <taxon>Graphocephala</taxon>
    </lineage>
</organism>
<name>A0A1B6KM78_9HEMI</name>
<evidence type="ECO:0000313" key="3">
    <source>
        <dbReference type="EMBL" id="JAT12559.1"/>
    </source>
</evidence>
<dbReference type="PANTHER" id="PTHR37687:SF1">
    <property type="entry name" value="AGAP006772-PA"/>
    <property type="match status" value="1"/>
</dbReference>